<dbReference type="KEGG" id="nay:HYG81_18270"/>
<dbReference type="OrthoDB" id="331602at2157"/>
<protein>
    <submittedName>
        <fullName evidence="2">Uncharacterized protein</fullName>
    </submittedName>
</protein>
<feature type="transmembrane region" description="Helical" evidence="1">
    <location>
        <begin position="55"/>
        <end position="71"/>
    </location>
</feature>
<feature type="transmembrane region" description="Helical" evidence="1">
    <location>
        <begin position="254"/>
        <end position="273"/>
    </location>
</feature>
<gene>
    <name evidence="2" type="ORF">HYG81_18270</name>
</gene>
<name>A0A7D6CPK6_9EURY</name>
<keyword evidence="1" id="KW-1133">Transmembrane helix</keyword>
<feature type="transmembrane region" description="Helical" evidence="1">
    <location>
        <begin position="125"/>
        <end position="146"/>
    </location>
</feature>
<reference evidence="2 3" key="1">
    <citation type="submission" date="2020-07" db="EMBL/GenBank/DDBJ databases">
        <title>Natrinema (YPL30) sp. nov. and Haloterrigena xxxxxx (YPL8) sp. nov., isolated from a salt mine.</title>
        <authorList>
            <person name="Cui H."/>
        </authorList>
    </citation>
    <scope>NUCLEOTIDE SEQUENCE [LARGE SCALE GENOMIC DNA]</scope>
    <source>
        <strain evidence="2 3">YPL13</strain>
    </source>
</reference>
<proteinExistence type="predicted"/>
<accession>A0A7D6CPK6</accession>
<evidence type="ECO:0000313" key="3">
    <source>
        <dbReference type="Proteomes" id="UP000510869"/>
    </source>
</evidence>
<keyword evidence="1" id="KW-0812">Transmembrane</keyword>
<organism evidence="2 3">
    <name type="scientific">Natrinema zhouii</name>
    <dbReference type="NCBI Taxonomy" id="1710539"/>
    <lineage>
        <taxon>Archaea</taxon>
        <taxon>Methanobacteriati</taxon>
        <taxon>Methanobacteriota</taxon>
        <taxon>Stenosarchaea group</taxon>
        <taxon>Halobacteria</taxon>
        <taxon>Halobacteriales</taxon>
        <taxon>Natrialbaceae</taxon>
        <taxon>Natrinema</taxon>
    </lineage>
</organism>
<sequence>MNRTLAGSAILGFLGGLVNVAVTRTLLTHVDSPFFELGRDAAPNAVIIRSIRDTPQLWIGVFALGFVPLFITASTRLLAPTGGFAALLGGVAYVVLTSPFPQGETSASGIFVNGPFYASNYAKSWYAWLSLLLVAGVAEFALRRGYGLRDGRLRHLPDLSLSRSQFWSVTLVMGALVGLGVGLLNPLYYYQSDLSTVLAVLVTAGAATWIALAALLSRGLVTPLALDAYWAQGIVAATVFPPHPSPESHTHPELLFLFLSVAVSLLGLLELAIRSRYRGWDGGSFTGRTDTPE</sequence>
<evidence type="ECO:0000313" key="2">
    <source>
        <dbReference type="EMBL" id="QLK25996.1"/>
    </source>
</evidence>
<keyword evidence="1" id="KW-0472">Membrane</keyword>
<keyword evidence="3" id="KW-1185">Reference proteome</keyword>
<feature type="transmembrane region" description="Helical" evidence="1">
    <location>
        <begin position="166"/>
        <end position="188"/>
    </location>
</feature>
<dbReference type="AlphaFoldDB" id="A0A7D6CPK6"/>
<evidence type="ECO:0000256" key="1">
    <source>
        <dbReference type="SAM" id="Phobius"/>
    </source>
</evidence>
<dbReference type="Proteomes" id="UP000510869">
    <property type="component" value="Chromosome"/>
</dbReference>
<dbReference type="GeneID" id="56145193"/>
<dbReference type="RefSeq" id="WP_180841177.1">
    <property type="nucleotide sequence ID" value="NZ_CP059154.1"/>
</dbReference>
<feature type="transmembrane region" description="Helical" evidence="1">
    <location>
        <begin position="194"/>
        <end position="217"/>
    </location>
</feature>
<dbReference type="EMBL" id="CP059154">
    <property type="protein sequence ID" value="QLK25996.1"/>
    <property type="molecule type" value="Genomic_DNA"/>
</dbReference>